<comment type="catalytic activity">
    <reaction evidence="12 13">
        <text>GMP + ATP = GDP + ADP</text>
        <dbReference type="Rhea" id="RHEA:20780"/>
        <dbReference type="ChEBI" id="CHEBI:30616"/>
        <dbReference type="ChEBI" id="CHEBI:58115"/>
        <dbReference type="ChEBI" id="CHEBI:58189"/>
        <dbReference type="ChEBI" id="CHEBI:456216"/>
        <dbReference type="EC" id="2.7.4.8"/>
    </reaction>
</comment>
<sequence length="204" mass="23528">MSQKLIIFSAPSGAGKTTIVKHLLSVYPKTLSFSISATTRSPRAYEKPSQDYYFISVEEFRKKIDNKAFIEYEQVYDGLYYGTLRSEVERLWSEGKVVVFDVDVKGGVALKQEFQEAALAVFVKPPSITELRKRLLSRQTETDETLKERVEKAEIEMEFAPFFDEVVINDSLSEALDYSEKIVEEFISKKPQHNHHQHHKNITL</sequence>
<dbReference type="EC" id="2.7.4.8" evidence="4 13"/>
<gene>
    <name evidence="13" type="primary">gmk</name>
    <name evidence="15" type="ordered locus">Fleli_3543</name>
</gene>
<name>I4APH7_BERLS</name>
<evidence type="ECO:0000313" key="16">
    <source>
        <dbReference type="Proteomes" id="UP000006054"/>
    </source>
</evidence>
<evidence type="ECO:0000256" key="13">
    <source>
        <dbReference type="HAMAP-Rule" id="MF_00328"/>
    </source>
</evidence>
<dbReference type="Pfam" id="PF00625">
    <property type="entry name" value="Guanylate_kin"/>
    <property type="match status" value="1"/>
</dbReference>
<evidence type="ECO:0000256" key="10">
    <source>
        <dbReference type="ARBA" id="ARBA00022840"/>
    </source>
</evidence>
<evidence type="ECO:0000256" key="5">
    <source>
        <dbReference type="ARBA" id="ARBA00016296"/>
    </source>
</evidence>
<dbReference type="SMART" id="SM00072">
    <property type="entry name" value="GuKc"/>
    <property type="match status" value="1"/>
</dbReference>
<dbReference type="PATRIC" id="fig|880071.3.peg.3550"/>
<evidence type="ECO:0000256" key="12">
    <source>
        <dbReference type="ARBA" id="ARBA00048594"/>
    </source>
</evidence>
<evidence type="ECO:0000256" key="8">
    <source>
        <dbReference type="ARBA" id="ARBA00022741"/>
    </source>
</evidence>
<dbReference type="eggNOG" id="COG0194">
    <property type="taxonomic scope" value="Bacteria"/>
</dbReference>
<keyword evidence="8 13" id="KW-0547">Nucleotide-binding</keyword>
<dbReference type="GO" id="GO:0005524">
    <property type="term" value="F:ATP binding"/>
    <property type="evidence" value="ECO:0007669"/>
    <property type="project" value="UniProtKB-UniRule"/>
</dbReference>
<evidence type="ECO:0000256" key="7">
    <source>
        <dbReference type="ARBA" id="ARBA00022679"/>
    </source>
</evidence>
<dbReference type="InterPro" id="IPR008144">
    <property type="entry name" value="Guanylate_kin-like_dom"/>
</dbReference>
<evidence type="ECO:0000256" key="4">
    <source>
        <dbReference type="ARBA" id="ARBA00012961"/>
    </source>
</evidence>
<dbReference type="InterPro" id="IPR027417">
    <property type="entry name" value="P-loop_NTPase"/>
</dbReference>
<dbReference type="GO" id="GO:0004385">
    <property type="term" value="F:GMP kinase activity"/>
    <property type="evidence" value="ECO:0007669"/>
    <property type="project" value="UniProtKB-UniRule"/>
</dbReference>
<dbReference type="PANTHER" id="PTHR23117:SF13">
    <property type="entry name" value="GUANYLATE KINASE"/>
    <property type="match status" value="1"/>
</dbReference>
<keyword evidence="7 13" id="KW-0808">Transferase</keyword>
<protein>
    <recommendedName>
        <fullName evidence="5 13">Guanylate kinase</fullName>
        <ecNumber evidence="4 13">2.7.4.8</ecNumber>
    </recommendedName>
    <alternativeName>
        <fullName evidence="11 13">GMP kinase</fullName>
    </alternativeName>
</protein>
<dbReference type="OrthoDB" id="9808150at2"/>
<accession>I4APH7</accession>
<dbReference type="HOGENOM" id="CLU_001715_1_1_10"/>
<comment type="similarity">
    <text evidence="3 13">Belongs to the guanylate kinase family.</text>
</comment>
<keyword evidence="6 13" id="KW-0963">Cytoplasm</keyword>
<dbReference type="PROSITE" id="PS50052">
    <property type="entry name" value="GUANYLATE_KINASE_2"/>
    <property type="match status" value="1"/>
</dbReference>
<dbReference type="HAMAP" id="MF_00328">
    <property type="entry name" value="Guanylate_kinase"/>
    <property type="match status" value="1"/>
</dbReference>
<keyword evidence="16" id="KW-1185">Reference proteome</keyword>
<dbReference type="InterPro" id="IPR017665">
    <property type="entry name" value="Guanylate_kinase"/>
</dbReference>
<dbReference type="GO" id="GO:0005829">
    <property type="term" value="C:cytosol"/>
    <property type="evidence" value="ECO:0007669"/>
    <property type="project" value="TreeGrafter"/>
</dbReference>
<evidence type="ECO:0000256" key="2">
    <source>
        <dbReference type="ARBA" id="ARBA00004496"/>
    </source>
</evidence>
<dbReference type="KEGG" id="fli:Fleli_3543"/>
<feature type="domain" description="Guanylate kinase-like" evidence="14">
    <location>
        <begin position="3"/>
        <end position="184"/>
    </location>
</feature>
<dbReference type="NCBIfam" id="TIGR03263">
    <property type="entry name" value="guanyl_kin"/>
    <property type="match status" value="1"/>
</dbReference>
<dbReference type="Proteomes" id="UP000006054">
    <property type="component" value="Chromosome"/>
</dbReference>
<keyword evidence="9 13" id="KW-0418">Kinase</keyword>
<dbReference type="STRING" id="880071.Fleli_3543"/>
<dbReference type="PANTHER" id="PTHR23117">
    <property type="entry name" value="GUANYLATE KINASE-RELATED"/>
    <property type="match status" value="1"/>
</dbReference>
<feature type="binding site" evidence="13">
    <location>
        <begin position="10"/>
        <end position="17"/>
    </location>
    <ligand>
        <name>ATP</name>
        <dbReference type="ChEBI" id="CHEBI:30616"/>
    </ligand>
</feature>
<evidence type="ECO:0000256" key="9">
    <source>
        <dbReference type="ARBA" id="ARBA00022777"/>
    </source>
</evidence>
<proteinExistence type="inferred from homology"/>
<evidence type="ECO:0000313" key="15">
    <source>
        <dbReference type="EMBL" id="AFM05862.1"/>
    </source>
</evidence>
<dbReference type="Gene3D" id="3.40.50.300">
    <property type="entry name" value="P-loop containing nucleotide triphosphate hydrolases"/>
    <property type="match status" value="1"/>
</dbReference>
<organism evidence="15 16">
    <name type="scientific">Bernardetia litoralis (strain ATCC 23117 / DSM 6794 / NBRC 15988 / NCIMB 1366 / Fx l1 / Sio-4)</name>
    <name type="common">Flexibacter litoralis</name>
    <dbReference type="NCBI Taxonomy" id="880071"/>
    <lineage>
        <taxon>Bacteria</taxon>
        <taxon>Pseudomonadati</taxon>
        <taxon>Bacteroidota</taxon>
        <taxon>Cytophagia</taxon>
        <taxon>Cytophagales</taxon>
        <taxon>Bernardetiaceae</taxon>
        <taxon>Bernardetia</taxon>
    </lineage>
</organism>
<dbReference type="SUPFAM" id="SSF52540">
    <property type="entry name" value="P-loop containing nucleoside triphosphate hydrolases"/>
    <property type="match status" value="1"/>
</dbReference>
<dbReference type="AlphaFoldDB" id="I4APH7"/>
<dbReference type="CDD" id="cd00071">
    <property type="entry name" value="GMPK"/>
    <property type="match status" value="1"/>
</dbReference>
<comment type="function">
    <text evidence="1 13">Essential for recycling GMP and indirectly, cGMP.</text>
</comment>
<evidence type="ECO:0000256" key="11">
    <source>
        <dbReference type="ARBA" id="ARBA00030128"/>
    </source>
</evidence>
<evidence type="ECO:0000256" key="3">
    <source>
        <dbReference type="ARBA" id="ARBA00005790"/>
    </source>
</evidence>
<evidence type="ECO:0000256" key="6">
    <source>
        <dbReference type="ARBA" id="ARBA00022490"/>
    </source>
</evidence>
<dbReference type="RefSeq" id="WP_014799287.1">
    <property type="nucleotide sequence ID" value="NC_018018.1"/>
</dbReference>
<dbReference type="InterPro" id="IPR008145">
    <property type="entry name" value="GK/Ca_channel_bsu"/>
</dbReference>
<keyword evidence="10 13" id="KW-0067">ATP-binding</keyword>
<reference evidence="16" key="1">
    <citation type="submission" date="2012-06" db="EMBL/GenBank/DDBJ databases">
        <title>The complete genome of Flexibacter litoralis DSM 6794.</title>
        <authorList>
            <person name="Lucas S."/>
            <person name="Copeland A."/>
            <person name="Lapidus A."/>
            <person name="Glavina del Rio T."/>
            <person name="Dalin E."/>
            <person name="Tice H."/>
            <person name="Bruce D."/>
            <person name="Goodwin L."/>
            <person name="Pitluck S."/>
            <person name="Peters L."/>
            <person name="Ovchinnikova G."/>
            <person name="Lu M."/>
            <person name="Kyrpides N."/>
            <person name="Mavromatis K."/>
            <person name="Ivanova N."/>
            <person name="Brettin T."/>
            <person name="Detter J.C."/>
            <person name="Han C."/>
            <person name="Larimer F."/>
            <person name="Land M."/>
            <person name="Hauser L."/>
            <person name="Markowitz V."/>
            <person name="Cheng J.-F."/>
            <person name="Hugenholtz P."/>
            <person name="Woyke T."/>
            <person name="Wu D."/>
            <person name="Spring S."/>
            <person name="Lang E."/>
            <person name="Kopitz M."/>
            <person name="Brambilla E."/>
            <person name="Klenk H.-P."/>
            <person name="Eisen J.A."/>
        </authorList>
    </citation>
    <scope>NUCLEOTIDE SEQUENCE [LARGE SCALE GENOMIC DNA]</scope>
    <source>
        <strain evidence="16">ATCC 23117 / DSM 6794 / NBRC 15988 / NCIMB 1366 / Sio-4</strain>
    </source>
</reference>
<dbReference type="Gene3D" id="3.30.63.10">
    <property type="entry name" value="Guanylate Kinase phosphate binding domain"/>
    <property type="match status" value="1"/>
</dbReference>
<dbReference type="FunFam" id="3.30.63.10:FF:000005">
    <property type="entry name" value="Guanylate kinase"/>
    <property type="match status" value="1"/>
</dbReference>
<evidence type="ECO:0000256" key="1">
    <source>
        <dbReference type="ARBA" id="ARBA00003531"/>
    </source>
</evidence>
<dbReference type="EMBL" id="CP003345">
    <property type="protein sequence ID" value="AFM05862.1"/>
    <property type="molecule type" value="Genomic_DNA"/>
</dbReference>
<evidence type="ECO:0000259" key="14">
    <source>
        <dbReference type="PROSITE" id="PS50052"/>
    </source>
</evidence>
<comment type="subcellular location">
    <subcellularLocation>
        <location evidence="2 13">Cytoplasm</location>
    </subcellularLocation>
</comment>